<comment type="caution">
    <text evidence="1">The sequence shown here is derived from an EMBL/GenBank/DDBJ whole genome shotgun (WGS) entry which is preliminary data.</text>
</comment>
<accession>A0ABD0M5E9</accession>
<dbReference type="Proteomes" id="UP001519460">
    <property type="component" value="Unassembled WGS sequence"/>
</dbReference>
<evidence type="ECO:0000313" key="2">
    <source>
        <dbReference type="Proteomes" id="UP001519460"/>
    </source>
</evidence>
<evidence type="ECO:0000313" key="1">
    <source>
        <dbReference type="EMBL" id="KAK7506867.1"/>
    </source>
</evidence>
<name>A0ABD0M5E9_9CAEN</name>
<reference evidence="1 2" key="1">
    <citation type="journal article" date="2023" name="Sci. Data">
        <title>Genome assembly of the Korean intertidal mud-creeper Batillaria attramentaria.</title>
        <authorList>
            <person name="Patra A.K."/>
            <person name="Ho P.T."/>
            <person name="Jun S."/>
            <person name="Lee S.J."/>
            <person name="Kim Y."/>
            <person name="Won Y.J."/>
        </authorList>
    </citation>
    <scope>NUCLEOTIDE SEQUENCE [LARGE SCALE GENOMIC DNA]</scope>
    <source>
        <strain evidence="1">Wonlab-2016</strain>
    </source>
</reference>
<proteinExistence type="predicted"/>
<dbReference type="EMBL" id="JACVVK020000005">
    <property type="protein sequence ID" value="KAK7506867.1"/>
    <property type="molecule type" value="Genomic_DNA"/>
</dbReference>
<dbReference type="AlphaFoldDB" id="A0ABD0M5E9"/>
<keyword evidence="2" id="KW-1185">Reference proteome</keyword>
<organism evidence="1 2">
    <name type="scientific">Batillaria attramentaria</name>
    <dbReference type="NCBI Taxonomy" id="370345"/>
    <lineage>
        <taxon>Eukaryota</taxon>
        <taxon>Metazoa</taxon>
        <taxon>Spiralia</taxon>
        <taxon>Lophotrochozoa</taxon>
        <taxon>Mollusca</taxon>
        <taxon>Gastropoda</taxon>
        <taxon>Caenogastropoda</taxon>
        <taxon>Sorbeoconcha</taxon>
        <taxon>Cerithioidea</taxon>
        <taxon>Batillariidae</taxon>
        <taxon>Batillaria</taxon>
    </lineage>
</organism>
<sequence length="89" mass="10556">MEGKRKMSPYNWRNWYYPQPPKKKDHRIYLPPVDDNLPASTIPKTTSGWYGYKPKIKGKSLVTERNRWTKVETGITSLHKAFGWPDIYD</sequence>
<gene>
    <name evidence="1" type="ORF">BaRGS_00001718</name>
</gene>
<protein>
    <submittedName>
        <fullName evidence="1">Uncharacterized protein</fullName>
    </submittedName>
</protein>